<protein>
    <recommendedName>
        <fullName evidence="2">AAA family ATPase</fullName>
    </recommendedName>
</protein>
<dbReference type="EMBL" id="VXPY01000011">
    <property type="protein sequence ID" value="MYD88953.1"/>
    <property type="molecule type" value="Genomic_DNA"/>
</dbReference>
<gene>
    <name evidence="1" type="ORF">F4Y08_01245</name>
</gene>
<comment type="caution">
    <text evidence="1">The sequence shown here is derived from an EMBL/GenBank/DDBJ whole genome shotgun (WGS) entry which is preliminary data.</text>
</comment>
<name>A0A6B1DQA6_9CHLR</name>
<reference evidence="1" key="1">
    <citation type="submission" date="2019-09" db="EMBL/GenBank/DDBJ databases">
        <title>Characterisation of the sponge microbiome using genome-centric metagenomics.</title>
        <authorList>
            <person name="Engelberts J.P."/>
            <person name="Robbins S.J."/>
            <person name="De Goeij J.M."/>
            <person name="Aranda M."/>
            <person name="Bell S.C."/>
            <person name="Webster N.S."/>
        </authorList>
    </citation>
    <scope>NUCLEOTIDE SEQUENCE</scope>
    <source>
        <strain evidence="1">SB0662_bin_9</strain>
    </source>
</reference>
<dbReference type="CDD" id="cd02019">
    <property type="entry name" value="NK"/>
    <property type="match status" value="1"/>
</dbReference>
<accession>A0A6B1DQA6</accession>
<dbReference type="SUPFAM" id="SSF52540">
    <property type="entry name" value="P-loop containing nucleoside triphosphate hydrolases"/>
    <property type="match status" value="1"/>
</dbReference>
<organism evidence="1">
    <name type="scientific">Caldilineaceae bacterium SB0662_bin_9</name>
    <dbReference type="NCBI Taxonomy" id="2605258"/>
    <lineage>
        <taxon>Bacteria</taxon>
        <taxon>Bacillati</taxon>
        <taxon>Chloroflexota</taxon>
        <taxon>Caldilineae</taxon>
        <taxon>Caldilineales</taxon>
        <taxon>Caldilineaceae</taxon>
    </lineage>
</organism>
<evidence type="ECO:0008006" key="2">
    <source>
        <dbReference type="Google" id="ProtNLM"/>
    </source>
</evidence>
<dbReference type="AlphaFoldDB" id="A0A6B1DQA6"/>
<evidence type="ECO:0000313" key="1">
    <source>
        <dbReference type="EMBL" id="MYD88953.1"/>
    </source>
</evidence>
<dbReference type="InterPro" id="IPR027417">
    <property type="entry name" value="P-loop_NTPase"/>
</dbReference>
<dbReference type="Gene3D" id="3.40.50.300">
    <property type="entry name" value="P-loop containing nucleotide triphosphate hydrolases"/>
    <property type="match status" value="1"/>
</dbReference>
<proteinExistence type="predicted"/>
<sequence length="127" mass="14399">MQHPLIKVVGVSAAGKSTLVATLEQLGMRARCTGQEHSYVKDMWRRLHPPDILIYLHADLGTQLSRRPWGRYTEAGHREELARLAHALAHADLVIETSPMTKQEVVQTVRRFLDDRHTSNIRCAPRG</sequence>